<dbReference type="HOGENOM" id="CLU_166087_0_0_6"/>
<dbReference type="Proteomes" id="UP000002383">
    <property type="component" value="Chromosome"/>
</dbReference>
<protein>
    <submittedName>
        <fullName evidence="1">Sulfur relay protein TusB/DsrH</fullName>
    </submittedName>
</protein>
<evidence type="ECO:0000313" key="1">
    <source>
        <dbReference type="EMBL" id="ACL73269.1"/>
    </source>
</evidence>
<dbReference type="KEGG" id="tgr:Tgr7_2189"/>
<dbReference type="AlphaFoldDB" id="B8GUE9"/>
<dbReference type="GO" id="GO:0002143">
    <property type="term" value="P:tRNA wobble position uridine thiolation"/>
    <property type="evidence" value="ECO:0007669"/>
    <property type="project" value="InterPro"/>
</dbReference>
<dbReference type="InterPro" id="IPR007215">
    <property type="entry name" value="Sulphur_relay_TusB/DsrH"/>
</dbReference>
<dbReference type="InterPro" id="IPR027396">
    <property type="entry name" value="DsrEFH-like"/>
</dbReference>
<dbReference type="NCBIfam" id="TIGR03011">
    <property type="entry name" value="sulf_tusB_dsrH"/>
    <property type="match status" value="1"/>
</dbReference>
<accession>B8GUE9</accession>
<dbReference type="Pfam" id="PF04077">
    <property type="entry name" value="DsrH"/>
    <property type="match status" value="1"/>
</dbReference>
<dbReference type="STRING" id="396588.Tgr7_2189"/>
<dbReference type="PANTHER" id="PTHR37526">
    <property type="entry name" value="PROTEIN TUSB"/>
    <property type="match status" value="1"/>
</dbReference>
<sequence>MLHTVNKSPFERNTLQSCIGHALPDSAILLIEDGVVAAVRGTAHEGTLREAMNGRKVYVLGPDLMARGLSADQVIDGIEVVNYEGFVELTEKHDKVQAWV</sequence>
<name>B8GUE9_THISH</name>
<dbReference type="GO" id="GO:1990228">
    <property type="term" value="C:sulfurtransferase complex"/>
    <property type="evidence" value="ECO:0007669"/>
    <property type="project" value="TreeGrafter"/>
</dbReference>
<organism evidence="1 2">
    <name type="scientific">Thioalkalivibrio sulfidiphilus (strain HL-EbGR7)</name>
    <dbReference type="NCBI Taxonomy" id="396588"/>
    <lineage>
        <taxon>Bacteria</taxon>
        <taxon>Pseudomonadati</taxon>
        <taxon>Pseudomonadota</taxon>
        <taxon>Gammaproteobacteria</taxon>
        <taxon>Chromatiales</taxon>
        <taxon>Ectothiorhodospiraceae</taxon>
        <taxon>Thioalkalivibrio</taxon>
    </lineage>
</organism>
<dbReference type="EMBL" id="CP001339">
    <property type="protein sequence ID" value="ACL73269.1"/>
    <property type="molecule type" value="Genomic_DNA"/>
</dbReference>
<dbReference type="Gene3D" id="3.40.1260.10">
    <property type="entry name" value="DsrEFH-like"/>
    <property type="match status" value="1"/>
</dbReference>
<proteinExistence type="predicted"/>
<dbReference type="SUPFAM" id="SSF75169">
    <property type="entry name" value="DsrEFH-like"/>
    <property type="match status" value="1"/>
</dbReference>
<reference evidence="1 2" key="1">
    <citation type="journal article" date="2011" name="Stand. Genomic Sci.">
        <title>Complete genome sequence of 'Thioalkalivibrio sulfidophilus' HL-EbGr7.</title>
        <authorList>
            <person name="Muyzer G."/>
            <person name="Sorokin D.Y."/>
            <person name="Mavromatis K."/>
            <person name="Lapidus A."/>
            <person name="Clum A."/>
            <person name="Ivanova N."/>
            <person name="Pati A."/>
            <person name="d'Haeseleer P."/>
            <person name="Woyke T."/>
            <person name="Kyrpides N.C."/>
        </authorList>
    </citation>
    <scope>NUCLEOTIDE SEQUENCE [LARGE SCALE GENOMIC DNA]</scope>
    <source>
        <strain evidence="1 2">HL-EbGR7</strain>
    </source>
</reference>
<dbReference type="OrthoDB" id="9795117at2"/>
<gene>
    <name evidence="1" type="ordered locus">Tgr7_2189</name>
</gene>
<dbReference type="eggNOG" id="COG2168">
    <property type="taxonomic scope" value="Bacteria"/>
</dbReference>
<dbReference type="RefSeq" id="WP_012638747.1">
    <property type="nucleotide sequence ID" value="NC_011901.1"/>
</dbReference>
<dbReference type="PANTHER" id="PTHR37526:SF1">
    <property type="entry name" value="PROTEIN TUSB"/>
    <property type="match status" value="1"/>
</dbReference>
<evidence type="ECO:0000313" key="2">
    <source>
        <dbReference type="Proteomes" id="UP000002383"/>
    </source>
</evidence>
<keyword evidence="2" id="KW-1185">Reference proteome</keyword>